<name>A0A0L0HGI2_SPIPD</name>
<feature type="region of interest" description="Disordered" evidence="1">
    <location>
        <begin position="1"/>
        <end position="197"/>
    </location>
</feature>
<dbReference type="VEuPathDB" id="FungiDB:SPPG_09201"/>
<reference evidence="2 3" key="1">
    <citation type="submission" date="2009-08" db="EMBL/GenBank/DDBJ databases">
        <title>The Genome Sequence of Spizellomyces punctatus strain DAOM BR117.</title>
        <authorList>
            <consortium name="The Broad Institute Genome Sequencing Platform"/>
            <person name="Russ C."/>
            <person name="Cuomo C."/>
            <person name="Shea T."/>
            <person name="Young S.K."/>
            <person name="Zeng Q."/>
            <person name="Koehrsen M."/>
            <person name="Haas B."/>
            <person name="Borodovsky M."/>
            <person name="Guigo R."/>
            <person name="Alvarado L."/>
            <person name="Berlin A."/>
            <person name="Bochicchio J."/>
            <person name="Borenstein D."/>
            <person name="Chapman S."/>
            <person name="Chen Z."/>
            <person name="Engels R."/>
            <person name="Freedman E."/>
            <person name="Gellesch M."/>
            <person name="Goldberg J."/>
            <person name="Griggs A."/>
            <person name="Gujja S."/>
            <person name="Heiman D."/>
            <person name="Hepburn T."/>
            <person name="Howarth C."/>
            <person name="Jen D."/>
            <person name="Larson L."/>
            <person name="Lewis B."/>
            <person name="Mehta T."/>
            <person name="Park D."/>
            <person name="Pearson M."/>
            <person name="Roberts A."/>
            <person name="Saif S."/>
            <person name="Shenoy N."/>
            <person name="Sisk P."/>
            <person name="Stolte C."/>
            <person name="Sykes S."/>
            <person name="Thomson T."/>
            <person name="Walk T."/>
            <person name="White J."/>
            <person name="Yandava C."/>
            <person name="Burger G."/>
            <person name="Gray M.W."/>
            <person name="Holland P.W.H."/>
            <person name="King N."/>
            <person name="Lang F.B.F."/>
            <person name="Roger A.J."/>
            <person name="Ruiz-Trillo I."/>
            <person name="Lander E."/>
            <person name="Nusbaum C."/>
        </authorList>
    </citation>
    <scope>NUCLEOTIDE SEQUENCE [LARGE SCALE GENOMIC DNA]</scope>
    <source>
        <strain evidence="2 3">DAOM BR117</strain>
    </source>
</reference>
<organism evidence="2 3">
    <name type="scientific">Spizellomyces punctatus (strain DAOM BR117)</name>
    <dbReference type="NCBI Taxonomy" id="645134"/>
    <lineage>
        <taxon>Eukaryota</taxon>
        <taxon>Fungi</taxon>
        <taxon>Fungi incertae sedis</taxon>
        <taxon>Chytridiomycota</taxon>
        <taxon>Chytridiomycota incertae sedis</taxon>
        <taxon>Chytridiomycetes</taxon>
        <taxon>Spizellomycetales</taxon>
        <taxon>Spizellomycetaceae</taxon>
        <taxon>Spizellomyces</taxon>
    </lineage>
</organism>
<accession>A0A0L0HGI2</accession>
<dbReference type="Proteomes" id="UP000053201">
    <property type="component" value="Unassembled WGS sequence"/>
</dbReference>
<dbReference type="GeneID" id="27692326"/>
<keyword evidence="3" id="KW-1185">Reference proteome</keyword>
<feature type="compositionally biased region" description="Basic residues" evidence="1">
    <location>
        <begin position="159"/>
        <end position="172"/>
    </location>
</feature>
<feature type="compositionally biased region" description="Basic residues" evidence="1">
    <location>
        <begin position="79"/>
        <end position="93"/>
    </location>
</feature>
<dbReference type="RefSeq" id="XP_016608242.1">
    <property type="nucleotide sequence ID" value="XM_016757358.1"/>
</dbReference>
<dbReference type="EMBL" id="KQ257456">
    <property type="protein sequence ID" value="KND00203.1"/>
    <property type="molecule type" value="Genomic_DNA"/>
</dbReference>
<gene>
    <name evidence="2" type="ORF">SPPG_09201</name>
</gene>
<proteinExistence type="predicted"/>
<dbReference type="AlphaFoldDB" id="A0A0L0HGI2"/>
<dbReference type="InParanoid" id="A0A0L0HGI2"/>
<feature type="compositionally biased region" description="Gly residues" evidence="1">
    <location>
        <begin position="1"/>
        <end position="11"/>
    </location>
</feature>
<protein>
    <submittedName>
        <fullName evidence="2">Uncharacterized protein</fullName>
    </submittedName>
</protein>
<sequence>MIEGKWSGGGSLRKSGTDPAQSGAGKQFGAKWDRSGAEVELLPPQTDSSSAQKWDRSGAKSGTAPARRRSGIGPAQKWSCHRHRHVNIAARRRSGTDPAQSGAGKQFGAKWDRSGAEVELLPPQTDSSSAQKWDRSGAKSGTAPARRRSGIGPAQKWSCYRHRHVNIAARRRSGTDPAQSGAGKQFQKWTTATVTDR</sequence>
<evidence type="ECO:0000256" key="1">
    <source>
        <dbReference type="SAM" id="MobiDB-lite"/>
    </source>
</evidence>
<feature type="compositionally biased region" description="Polar residues" evidence="1">
    <location>
        <begin position="187"/>
        <end position="197"/>
    </location>
</feature>
<evidence type="ECO:0000313" key="2">
    <source>
        <dbReference type="EMBL" id="KND00203.1"/>
    </source>
</evidence>
<evidence type="ECO:0000313" key="3">
    <source>
        <dbReference type="Proteomes" id="UP000053201"/>
    </source>
</evidence>